<accession>A0A5D3AN05</accession>
<evidence type="ECO:0000256" key="1">
    <source>
        <dbReference type="ARBA" id="ARBA00009995"/>
    </source>
</evidence>
<organism evidence="2 3">
    <name type="scientific">Cryptococcus floricola</name>
    <dbReference type="NCBI Taxonomy" id="2591691"/>
    <lineage>
        <taxon>Eukaryota</taxon>
        <taxon>Fungi</taxon>
        <taxon>Dikarya</taxon>
        <taxon>Basidiomycota</taxon>
        <taxon>Agaricomycotina</taxon>
        <taxon>Tremellomycetes</taxon>
        <taxon>Tremellales</taxon>
        <taxon>Cryptococcaceae</taxon>
        <taxon>Cryptococcus</taxon>
    </lineage>
</organism>
<comment type="similarity">
    <text evidence="1">Belongs to the UDP-glycosyltransferase family.</text>
</comment>
<comment type="caution">
    <text evidence="2">The sequence shown here is derived from an EMBL/GenBank/DDBJ whole genome shotgun (WGS) entry which is preliminary data.</text>
</comment>
<dbReference type="Proteomes" id="UP000322245">
    <property type="component" value="Unassembled WGS sequence"/>
</dbReference>
<dbReference type="Gene3D" id="3.40.50.2000">
    <property type="entry name" value="Glycogen Phosphorylase B"/>
    <property type="match status" value="2"/>
</dbReference>
<dbReference type="AlphaFoldDB" id="A0A5D3AN05"/>
<evidence type="ECO:0000313" key="2">
    <source>
        <dbReference type="EMBL" id="TYJ51789.1"/>
    </source>
</evidence>
<dbReference type="EMBL" id="NIDF01000186">
    <property type="protein sequence ID" value="TYJ51789.1"/>
    <property type="molecule type" value="Genomic_DNA"/>
</dbReference>
<dbReference type="SUPFAM" id="SSF53756">
    <property type="entry name" value="UDP-Glycosyltransferase/glycogen phosphorylase"/>
    <property type="match status" value="1"/>
</dbReference>
<evidence type="ECO:0000313" key="3">
    <source>
        <dbReference type="Proteomes" id="UP000322245"/>
    </source>
</evidence>
<name>A0A5D3AN05_9TREE</name>
<proteinExistence type="inferred from homology"/>
<dbReference type="PANTHER" id="PTHR48047">
    <property type="entry name" value="GLYCOSYLTRANSFERASE"/>
    <property type="match status" value="1"/>
</dbReference>
<gene>
    <name evidence="2" type="ORF">B9479_007621</name>
</gene>
<reference evidence="2 3" key="1">
    <citation type="submission" date="2017-05" db="EMBL/GenBank/DDBJ databases">
        <title>The Genome Sequence of Tsuchiyaea wingfieldii DSM 27421.</title>
        <authorList>
            <person name="Cuomo C."/>
            <person name="Passer A."/>
            <person name="Billmyre B."/>
            <person name="Heitman J."/>
        </authorList>
    </citation>
    <scope>NUCLEOTIDE SEQUENCE [LARGE SCALE GENOMIC DNA]</scope>
    <source>
        <strain evidence="2 3">DSM 27421</strain>
    </source>
</reference>
<sequence length="516" mass="57290">MTLTVAAPTHVVAIPAAFWGHLRPMLNLLLNLLKTHPNLHITVFITPSISSHMLVDLYAFQSKTDSGSCRLQTITCGEKPPEDTFVTPDFTQEVENYAKILPAFVKGVFEGKTDLGHGRVNEFAHVVPSKIIFDMCQTFFPAELRKIAKVLHMPIPPLLIFTPFSLSSLYQLFIEGGDGRYGRILKAVEQDVSAGIDIAEAYTKRPWEFDGSVVTPPDLPSKFDYEWWPLMTTQDTPAQAAMGFIPTHSAIHDRDVVGVVVPFIGELEPKATSTLEERLGKSIYAVGPQLPEEMWNGTVSQVAPDADGQKAIRFLDDMKVKHGSRSVAYVSFGSLFFPFTRPELVTYLLQSLRESNTPFIFSHPSGLRPPPPGLIEPFEGLEDVCLVKFAPQWQVLNHDATAFFVTLLSEVPVVTMPFGGDQAEIASLLTEILNVGIDLKQCKTFNDPAFRTLHDGTEVTGTEEAIKEEMKEAWVRMKAPDGSAMRLRVKEVKSRLRDSLANGRAGHDMVKLVRVD</sequence>
<keyword evidence="3" id="KW-1185">Reference proteome</keyword>
<dbReference type="GO" id="GO:0035251">
    <property type="term" value="F:UDP-glucosyltransferase activity"/>
    <property type="evidence" value="ECO:0007669"/>
    <property type="project" value="TreeGrafter"/>
</dbReference>
<protein>
    <submittedName>
        <fullName evidence="2">Uncharacterized protein</fullName>
    </submittedName>
</protein>